<dbReference type="InterPro" id="IPR001394">
    <property type="entry name" value="Peptidase_C19_UCH"/>
</dbReference>
<dbReference type="CDD" id="cd02257">
    <property type="entry name" value="Peptidase_C19"/>
    <property type="match status" value="1"/>
</dbReference>
<dbReference type="GO" id="GO:0004843">
    <property type="term" value="F:cysteine-type deubiquitinase activity"/>
    <property type="evidence" value="ECO:0007669"/>
    <property type="project" value="InterPro"/>
</dbReference>
<evidence type="ECO:0000313" key="3">
    <source>
        <dbReference type="Proteomes" id="UP001497482"/>
    </source>
</evidence>
<proteinExistence type="predicted"/>
<accession>A0AAV2KRN0</accession>
<dbReference type="InterPro" id="IPR018200">
    <property type="entry name" value="USP_CS"/>
</dbReference>
<sequence length="318" mass="37212">MNNTRQRGQSAKYHGLANKGATCYLNSVLQVLFMTKDFREKITSYSHTPPPTGKKHIDSELQNLFRDLEKRSADTCDITGKLSIINVFEQHDAAEYYEKILRFTRPEASEIFHGILINRTKCSACGKGPEIEAPFWSLPLPLVTNCNEYSVENGIRDFFCSTKISGDNQMYCETCDDKRDADLECEMKEYPQVLVLLLKRFEMIFEYNFWRKINCPVKIPEFLTFQDNQKYKLYAYVDHFGDLQSGHYIATIKSQDYDGWWIFDDLNVQKSKYNHFQLDPTELSRHVYLLFYQKEEEVQGQGALVDQRRTAIFHKTIS</sequence>
<dbReference type="GO" id="GO:0005829">
    <property type="term" value="C:cytosol"/>
    <property type="evidence" value="ECO:0007669"/>
    <property type="project" value="TreeGrafter"/>
</dbReference>
<organism evidence="2 3">
    <name type="scientific">Knipowitschia caucasica</name>
    <name type="common">Caucasian dwarf goby</name>
    <name type="synonym">Pomatoschistus caucasicus</name>
    <dbReference type="NCBI Taxonomy" id="637954"/>
    <lineage>
        <taxon>Eukaryota</taxon>
        <taxon>Metazoa</taxon>
        <taxon>Chordata</taxon>
        <taxon>Craniata</taxon>
        <taxon>Vertebrata</taxon>
        <taxon>Euteleostomi</taxon>
        <taxon>Actinopterygii</taxon>
        <taxon>Neopterygii</taxon>
        <taxon>Teleostei</taxon>
        <taxon>Neoteleostei</taxon>
        <taxon>Acanthomorphata</taxon>
        <taxon>Gobiaria</taxon>
        <taxon>Gobiiformes</taxon>
        <taxon>Gobioidei</taxon>
        <taxon>Gobiidae</taxon>
        <taxon>Gobiinae</taxon>
        <taxon>Knipowitschia</taxon>
    </lineage>
</organism>
<dbReference type="AlphaFoldDB" id="A0AAV2KRN0"/>
<dbReference type="Proteomes" id="UP001497482">
    <property type="component" value="Chromosome 19"/>
</dbReference>
<gene>
    <name evidence="2" type="ORF">KC01_LOCUS20265</name>
</gene>
<dbReference type="EMBL" id="OZ035841">
    <property type="protein sequence ID" value="CAL1590816.1"/>
    <property type="molecule type" value="Genomic_DNA"/>
</dbReference>
<dbReference type="Pfam" id="PF00443">
    <property type="entry name" value="UCH"/>
    <property type="match status" value="1"/>
</dbReference>
<evidence type="ECO:0000313" key="2">
    <source>
        <dbReference type="EMBL" id="CAL1590816.1"/>
    </source>
</evidence>
<dbReference type="SUPFAM" id="SSF54001">
    <property type="entry name" value="Cysteine proteinases"/>
    <property type="match status" value="1"/>
</dbReference>
<evidence type="ECO:0000259" key="1">
    <source>
        <dbReference type="PROSITE" id="PS50235"/>
    </source>
</evidence>
<dbReference type="Gene3D" id="3.90.70.10">
    <property type="entry name" value="Cysteine proteinases"/>
    <property type="match status" value="1"/>
</dbReference>
<keyword evidence="3" id="KW-1185">Reference proteome</keyword>
<dbReference type="GO" id="GO:0016579">
    <property type="term" value="P:protein deubiquitination"/>
    <property type="evidence" value="ECO:0007669"/>
    <property type="project" value="InterPro"/>
</dbReference>
<feature type="domain" description="USP" evidence="1">
    <location>
        <begin position="14"/>
        <end position="295"/>
    </location>
</feature>
<dbReference type="PANTHER" id="PTHR24006">
    <property type="entry name" value="UBIQUITIN CARBOXYL-TERMINAL HYDROLASE"/>
    <property type="match status" value="1"/>
</dbReference>
<dbReference type="GO" id="GO:0005634">
    <property type="term" value="C:nucleus"/>
    <property type="evidence" value="ECO:0007669"/>
    <property type="project" value="TreeGrafter"/>
</dbReference>
<reference evidence="2 3" key="1">
    <citation type="submission" date="2024-04" db="EMBL/GenBank/DDBJ databases">
        <authorList>
            <person name="Waldvogel A.-M."/>
            <person name="Schoenle A."/>
        </authorList>
    </citation>
    <scope>NUCLEOTIDE SEQUENCE [LARGE SCALE GENOMIC DNA]</scope>
</reference>
<name>A0AAV2KRN0_KNICA</name>
<protein>
    <recommendedName>
        <fullName evidence="1">USP domain-containing protein</fullName>
    </recommendedName>
</protein>
<dbReference type="InterPro" id="IPR038765">
    <property type="entry name" value="Papain-like_cys_pep_sf"/>
</dbReference>
<dbReference type="InterPro" id="IPR050164">
    <property type="entry name" value="Peptidase_C19"/>
</dbReference>
<dbReference type="PANTHER" id="PTHR24006:SF899">
    <property type="entry name" value="UBIQUITIN CARBOXYL-TERMINAL HYDROLASE"/>
    <property type="match status" value="1"/>
</dbReference>
<dbReference type="PROSITE" id="PS00972">
    <property type="entry name" value="USP_1"/>
    <property type="match status" value="1"/>
</dbReference>
<dbReference type="PROSITE" id="PS50235">
    <property type="entry name" value="USP_3"/>
    <property type="match status" value="1"/>
</dbReference>
<dbReference type="InterPro" id="IPR028889">
    <property type="entry name" value="USP"/>
</dbReference>